<evidence type="ECO:0000313" key="4">
    <source>
        <dbReference type="Proteomes" id="UP000596827"/>
    </source>
</evidence>
<feature type="domain" description="Type VI secretion system component TssM1 N-terminal" evidence="2">
    <location>
        <begin position="149"/>
        <end position="418"/>
    </location>
</feature>
<dbReference type="EMBL" id="JACORU010000002">
    <property type="protein sequence ID" value="MBC5764489.1"/>
    <property type="molecule type" value="Genomic_DNA"/>
</dbReference>
<feature type="transmembrane region" description="Helical" evidence="1">
    <location>
        <begin position="12"/>
        <end position="33"/>
    </location>
</feature>
<keyword evidence="1" id="KW-0472">Membrane</keyword>
<reference evidence="3" key="1">
    <citation type="submission" date="2020-08" db="EMBL/GenBank/DDBJ databases">
        <title>Ramlibacter sp. GTP1 16S ribosomal RNA gene genome sequencing and assembly.</title>
        <authorList>
            <person name="Kang M."/>
        </authorList>
    </citation>
    <scope>NUCLEOTIDE SEQUENCE</scope>
    <source>
        <strain evidence="3">GTP1</strain>
    </source>
</reference>
<keyword evidence="1" id="KW-1133">Transmembrane helix</keyword>
<proteinExistence type="predicted"/>
<dbReference type="InterPro" id="IPR053156">
    <property type="entry name" value="T6SS_TssM-like"/>
</dbReference>
<organism evidence="3 4">
    <name type="scientific">Ramlibacter albus</name>
    <dbReference type="NCBI Taxonomy" id="2079448"/>
    <lineage>
        <taxon>Bacteria</taxon>
        <taxon>Pseudomonadati</taxon>
        <taxon>Pseudomonadota</taxon>
        <taxon>Betaproteobacteria</taxon>
        <taxon>Burkholderiales</taxon>
        <taxon>Comamonadaceae</taxon>
        <taxon>Ramlibacter</taxon>
    </lineage>
</organism>
<gene>
    <name evidence="3" type="ORF">H8R02_08510</name>
</gene>
<protein>
    <recommendedName>
        <fullName evidence="2">Type VI secretion system component TssM1 N-terminal domain-containing protein</fullName>
    </recommendedName>
</protein>
<evidence type="ECO:0000259" key="2">
    <source>
        <dbReference type="Pfam" id="PF14331"/>
    </source>
</evidence>
<evidence type="ECO:0000313" key="3">
    <source>
        <dbReference type="EMBL" id="MBC5764489.1"/>
    </source>
</evidence>
<sequence>MLNFLADNMVIAALLLLTLVALLLLGIVFWAALQNDEETTKKRAAGGTARPQMNLESLKHSFRSAVELIESNLASRSEKYNLSWSLVLNEGDGDTQLPLVQSGIPSALSTDSTLSTSAAGIVWNFFDKGVAVQLQAAYLGGPDEGGDGQKTWDEFLGLCRGYRPERPFDSIVLAVPAQMFMAGDPQSQLELAARAKAIHRRLWLAQNRFALRFPIYLVVSGCEKIGGFSRFAAALPEAMRRGMLGWSSPYEVGAPYQPLWVDLAMDEITRDVSDATAELCALEPAEEDSSDYFMLATDVEKMRGGLKLFMDELMRPSAYHEPFIFRGFYLTGDCSPMSELLGTQAPAQLAAPADIDPTVPALEDEGAAAALPVPVQTIQDLEPAFLRDVFEKKVFPEAGLARASTVQRLRHTGVNRVLRWSAVAIGVVWVCGLGWAVYRLDDTSASIVAALQQLERDSRASVMERGEPVDLDASRMRTLATLGVMERVDAGAFWSVAMPGSWDLFDDIHVRLAKRLESSFSRNSVQPMRLAFYARLNQVTGAPLDASSGQPIVGAGCVWKGAVGASGASRIAINPEDLPEFSAATGYVMQVEELDRAVRAFERLRSTRDGNPQDLKLVVRTLFGVDLPGNAARTSQLFQQHAQNSSPLNTAAMDDAARCAFRQAIRPIHDRLFERNDLLRAEKLVMDRMSTATSDIASTQPAQMLQNWQGVLDAMRDEEALLQPGKGAWIKRRTLQLGQAYETLMQRALAVGLIGRGDVDEMRKQAEDGFGKFLTQWDESQADRRAGPMRGGLKYVDADAKWAFNDERVATRDALATLLAQPFMRPGRGRLPEVPVMATVIWDRARLDQALAYSDSRKKFQAELLTKFPPSMQQSIERMVNAVLAEQVVDTLAQGIVLTERTGGNQLASEDRQRVSRVRVLLNELGARNPSEQLNTVLLRDARARLRALDEAFTQGDVFQPRELRQWTGEKGPLVAAFGTGDPMGLAAYVAQQQAFVESSAKEAEALLAGIEGLDANDPLVQRWRGIVGDVQKYRLKSPASSLQMMEQFILVQSADLDLANCADKLSRVSQRSATDVFGQRLVSLQVRLAARCRELRASEQREGWMKFAEVFNQSLAGRAPFKNGMVTSTDTPPADVQEVGMVMKAYDRAAKAPDRANAAPPLRRFDEQMEKVRTFMAPLFPTDDNSIPGYDVGIEFRANQPGEVEGNKIIEWSVSIGGNSVKMREAAKPMQWQPGTPIVVTMRLARDGPVAPLADPAQPGLWVEDRTVMYRFSDLWSLYSFVASHREPDGPGRSDAKSQLLKFEFPLYSGGEAMKGTPDGRARVFMRVSISPAGKRAPLAWPGSFPTRAPDWTN</sequence>
<accession>A0A923M861</accession>
<dbReference type="PANTHER" id="PTHR36153:SF1">
    <property type="entry name" value="TYPE VI SECRETION SYSTEM COMPONENT TSSM1"/>
    <property type="match status" value="1"/>
</dbReference>
<evidence type="ECO:0000256" key="1">
    <source>
        <dbReference type="SAM" id="Phobius"/>
    </source>
</evidence>
<dbReference type="RefSeq" id="WP_187080959.1">
    <property type="nucleotide sequence ID" value="NZ_JACORU010000002.1"/>
</dbReference>
<dbReference type="InterPro" id="IPR025743">
    <property type="entry name" value="TssM1_N"/>
</dbReference>
<name>A0A923M861_9BURK</name>
<keyword evidence="1" id="KW-0812">Transmembrane</keyword>
<feature type="transmembrane region" description="Helical" evidence="1">
    <location>
        <begin position="417"/>
        <end position="438"/>
    </location>
</feature>
<comment type="caution">
    <text evidence="3">The sequence shown here is derived from an EMBL/GenBank/DDBJ whole genome shotgun (WGS) entry which is preliminary data.</text>
</comment>
<dbReference type="Proteomes" id="UP000596827">
    <property type="component" value="Unassembled WGS sequence"/>
</dbReference>
<dbReference type="PANTHER" id="PTHR36153">
    <property type="entry name" value="INNER MEMBRANE PROTEIN-RELATED"/>
    <property type="match status" value="1"/>
</dbReference>
<dbReference type="Pfam" id="PF14331">
    <property type="entry name" value="IcmF-related_N"/>
    <property type="match status" value="1"/>
</dbReference>
<keyword evidence="4" id="KW-1185">Reference proteome</keyword>